<dbReference type="STRING" id="1314783.A0A165TW33"/>
<protein>
    <submittedName>
        <fullName evidence="3">Kinase-like protein</fullName>
    </submittedName>
</protein>
<feature type="region of interest" description="Disordered" evidence="1">
    <location>
        <begin position="46"/>
        <end position="71"/>
    </location>
</feature>
<dbReference type="InterPro" id="IPR051681">
    <property type="entry name" value="Ser/Thr_Kinases-Pseudokinases"/>
</dbReference>
<proteinExistence type="predicted"/>
<accession>A0A165TW33</accession>
<reference evidence="3 4" key="1">
    <citation type="journal article" date="2016" name="Mol. Biol. Evol.">
        <title>Comparative Genomics of Early-Diverging Mushroom-Forming Fungi Provides Insights into the Origins of Lignocellulose Decay Capabilities.</title>
        <authorList>
            <person name="Nagy L.G."/>
            <person name="Riley R."/>
            <person name="Tritt A."/>
            <person name="Adam C."/>
            <person name="Daum C."/>
            <person name="Floudas D."/>
            <person name="Sun H."/>
            <person name="Yadav J.S."/>
            <person name="Pangilinan J."/>
            <person name="Larsson K.H."/>
            <person name="Matsuura K."/>
            <person name="Barry K."/>
            <person name="Labutti K."/>
            <person name="Kuo R."/>
            <person name="Ohm R.A."/>
            <person name="Bhattacharya S.S."/>
            <person name="Shirouzu T."/>
            <person name="Yoshinaga Y."/>
            <person name="Martin F.M."/>
            <person name="Grigoriev I.V."/>
            <person name="Hibbett D.S."/>
        </authorList>
    </citation>
    <scope>NUCLEOTIDE SEQUENCE [LARGE SCALE GENOMIC DNA]</scope>
    <source>
        <strain evidence="3 4">L-15889</strain>
    </source>
</reference>
<dbReference type="InterPro" id="IPR011009">
    <property type="entry name" value="Kinase-like_dom_sf"/>
</dbReference>
<keyword evidence="3" id="KW-0808">Transferase</keyword>
<dbReference type="GO" id="GO:0004674">
    <property type="term" value="F:protein serine/threonine kinase activity"/>
    <property type="evidence" value="ECO:0007669"/>
    <property type="project" value="TreeGrafter"/>
</dbReference>
<feature type="compositionally biased region" description="Basic and acidic residues" evidence="1">
    <location>
        <begin position="56"/>
        <end position="67"/>
    </location>
</feature>
<organism evidence="3 4">
    <name type="scientific">Daedalea quercina L-15889</name>
    <dbReference type="NCBI Taxonomy" id="1314783"/>
    <lineage>
        <taxon>Eukaryota</taxon>
        <taxon>Fungi</taxon>
        <taxon>Dikarya</taxon>
        <taxon>Basidiomycota</taxon>
        <taxon>Agaricomycotina</taxon>
        <taxon>Agaricomycetes</taxon>
        <taxon>Polyporales</taxon>
        <taxon>Fomitopsis</taxon>
    </lineage>
</organism>
<dbReference type="Gene3D" id="1.10.510.10">
    <property type="entry name" value="Transferase(Phosphotransferase) domain 1"/>
    <property type="match status" value="1"/>
</dbReference>
<keyword evidence="4" id="KW-1185">Reference proteome</keyword>
<dbReference type="PROSITE" id="PS50011">
    <property type="entry name" value="PROTEIN_KINASE_DOM"/>
    <property type="match status" value="1"/>
</dbReference>
<dbReference type="InterPro" id="IPR000719">
    <property type="entry name" value="Prot_kinase_dom"/>
</dbReference>
<sequence>MDCTPIHDKLRKLSFQSQESIADASMDCGEDGEWCSSLCISEMSTELEGDQGISRSAEDPRHGESQHDTTSLADMPLLPSGSGALLNPEARVTRVLLHLTNTFPEMHPTAAAQVNLSSSKHQVLEQTGNATASPQDVFNIMRAATSSKYGLRVLEDFDDDCEMTINLLDTLLDEQAPGSHLHAVMLQALHQLCIRYDRFPRSLVLPSDSVHFDASRVQGVGAYSITYIGQWQQQVIRIKTVNHPSRDYLPTMLRVASREAILWRHLSHPNIIPFYGFEIERFNIGIVSTWMPQGNIRTFLQRSPTASRPQLVLDIARGLQYLHSDGIHITHGALKPTNVLVDGQDRACLSDYGLYPVVEAQHTGSLTRAGGDDMVTFYAPEVFCPENYGISGSDVPTSKGDIYSFSLVTWEIFSGKVPFSETRREVAIVRRIIAGDRPARPREATVLGLSDSIWSMIEQCWSAEPSTRPTISQVIATLEDEWGLDTRCPSESAKHDDERRRASI</sequence>
<evidence type="ECO:0000259" key="2">
    <source>
        <dbReference type="PROSITE" id="PS50011"/>
    </source>
</evidence>
<dbReference type="Pfam" id="PF07714">
    <property type="entry name" value="PK_Tyr_Ser-Thr"/>
    <property type="match status" value="1"/>
</dbReference>
<feature type="domain" description="Protein kinase" evidence="2">
    <location>
        <begin position="212"/>
        <end position="483"/>
    </location>
</feature>
<dbReference type="PANTHER" id="PTHR44329:SF289">
    <property type="entry name" value="SERINE_THREONINE-PROTEIN KINASE VIK"/>
    <property type="match status" value="1"/>
</dbReference>
<evidence type="ECO:0000256" key="1">
    <source>
        <dbReference type="SAM" id="MobiDB-lite"/>
    </source>
</evidence>
<name>A0A165TW33_9APHY</name>
<dbReference type="InterPro" id="IPR001245">
    <property type="entry name" value="Ser-Thr/Tyr_kinase_cat_dom"/>
</dbReference>
<dbReference type="GO" id="GO:0005524">
    <property type="term" value="F:ATP binding"/>
    <property type="evidence" value="ECO:0007669"/>
    <property type="project" value="InterPro"/>
</dbReference>
<dbReference type="SUPFAM" id="SSF56112">
    <property type="entry name" value="Protein kinase-like (PK-like)"/>
    <property type="match status" value="1"/>
</dbReference>
<dbReference type="Proteomes" id="UP000076727">
    <property type="component" value="Unassembled WGS sequence"/>
</dbReference>
<evidence type="ECO:0000313" key="4">
    <source>
        <dbReference type="Proteomes" id="UP000076727"/>
    </source>
</evidence>
<dbReference type="AlphaFoldDB" id="A0A165TW33"/>
<dbReference type="OrthoDB" id="3158581at2759"/>
<dbReference type="EMBL" id="KV429034">
    <property type="protein sequence ID" value="KZT74037.1"/>
    <property type="molecule type" value="Genomic_DNA"/>
</dbReference>
<gene>
    <name evidence="3" type="ORF">DAEQUDRAFT_720895</name>
</gene>
<keyword evidence="3" id="KW-0418">Kinase</keyword>
<dbReference type="PANTHER" id="PTHR44329">
    <property type="entry name" value="SERINE/THREONINE-PROTEIN KINASE TNNI3K-RELATED"/>
    <property type="match status" value="1"/>
</dbReference>
<evidence type="ECO:0000313" key="3">
    <source>
        <dbReference type="EMBL" id="KZT74037.1"/>
    </source>
</evidence>